<dbReference type="GO" id="GO:0005886">
    <property type="term" value="C:plasma membrane"/>
    <property type="evidence" value="ECO:0007669"/>
    <property type="project" value="UniProtKB-SubCell"/>
</dbReference>
<keyword evidence="3" id="KW-1133">Transmembrane helix</keyword>
<feature type="transmembrane region" description="Helical" evidence="3">
    <location>
        <begin position="36"/>
        <end position="54"/>
    </location>
</feature>
<dbReference type="HOGENOM" id="CLU_059158_0_0_9"/>
<keyword evidence="1" id="KW-0645">Protease</keyword>
<dbReference type="EMBL" id="CP002780">
    <property type="protein sequence ID" value="AEG61540.1"/>
    <property type="molecule type" value="Genomic_DNA"/>
</dbReference>
<feature type="transmembrane region" description="Helical" evidence="3">
    <location>
        <begin position="91"/>
        <end position="110"/>
    </location>
</feature>
<evidence type="ECO:0000313" key="5">
    <source>
        <dbReference type="Proteomes" id="UP000009234"/>
    </source>
</evidence>
<reference evidence="4 5" key="2">
    <citation type="journal article" date="2012" name="Stand. Genomic Sci.">
        <title>Complete genome sequence of the sulfate-reducing firmicute Desulfotomaculum ruminis type strain (DL(T)).</title>
        <authorList>
            <person name="Spring S."/>
            <person name="Visser M."/>
            <person name="Lu M."/>
            <person name="Copeland A."/>
            <person name="Lapidus A."/>
            <person name="Lucas S."/>
            <person name="Cheng J.F."/>
            <person name="Han C."/>
            <person name="Tapia R."/>
            <person name="Goodwin L.A."/>
            <person name="Pitluck S."/>
            <person name="Ivanova N."/>
            <person name="Land M."/>
            <person name="Hauser L."/>
            <person name="Larimer F."/>
            <person name="Rohde M."/>
            <person name="Goker M."/>
            <person name="Detter J.C."/>
            <person name="Kyrpides N.C."/>
            <person name="Woyke T."/>
            <person name="Schaap P.J."/>
            <person name="Plugge C.M."/>
            <person name="Muyzer G."/>
            <person name="Kuever J."/>
            <person name="Pereira I.A."/>
            <person name="Parshina S.N."/>
            <person name="Bernier-Latmani R."/>
            <person name="Stams A.J."/>
            <person name="Klenk H.P."/>
        </authorList>
    </citation>
    <scope>NUCLEOTIDE SEQUENCE [LARGE SCALE GENOMIC DNA]</scope>
    <source>
        <strain evidence="5">ATCC 23193 / DSM 2154 / NCIB 8452 / DL</strain>
    </source>
</reference>
<keyword evidence="3" id="KW-0812">Transmembrane</keyword>
<gene>
    <name evidence="4" type="ordered locus">Desru_3335</name>
</gene>
<keyword evidence="1" id="KW-0378">Hydrolase</keyword>
<comment type="function">
    <text evidence="1">Probable aspartic protease that is responsible for the proteolytic cleavage of the RNA polymerase sigma E factor (SigE/spoIIGB) to yield the active peptide in the mother cell during sporulation. Responds to a signal from the forespore that is triggered by the extracellular signal protein SpoIIR.</text>
</comment>
<evidence type="ECO:0000313" key="4">
    <source>
        <dbReference type="EMBL" id="AEG61540.1"/>
    </source>
</evidence>
<keyword evidence="5" id="KW-1185">Reference proteome</keyword>
<dbReference type="PIRSF" id="PIRSF018571">
    <property type="entry name" value="SpoIIGA"/>
    <property type="match status" value="1"/>
</dbReference>
<sequence>MRQVVYIDEIILVNLVMNLTVLWLTSRFTGSRTSPARMVTAAMVGCIYALLIFIPGFERTAGAASSKILSALLLTYTAFGFNGIRVFAKNVFCLFLASFSVGGMSLGLYYLFEPVQWPGRGGQEHLNKWLLLSCVVLLSYLIGKWGSMLWLKRMQQKNAKVPITVVLWGNRVSVEALVDTGNQLIDPVSGHPVIVVEFGVLQPALPVSLSTVFQQGDRENGAQMMLLLAGTTYASSIRLIPFKSLGEENGMLLGVRPDSVEIVHEDRRYVVTDVVIGIYSKQLSPEAAYRALLHPQLLAS</sequence>
<dbReference type="GO" id="GO:0006508">
    <property type="term" value="P:proteolysis"/>
    <property type="evidence" value="ECO:0007669"/>
    <property type="project" value="UniProtKB-KW"/>
</dbReference>
<keyword evidence="1 3" id="KW-0472">Membrane</keyword>
<feature type="transmembrane region" description="Helical" evidence="3">
    <location>
        <begin position="60"/>
        <end position="79"/>
    </location>
</feature>
<comment type="similarity">
    <text evidence="1">Belongs to the peptidase U4 family.</text>
</comment>
<dbReference type="InterPro" id="IPR005081">
    <property type="entry name" value="SpoIIGA"/>
</dbReference>
<dbReference type="eggNOG" id="ENOG50301AF">
    <property type="taxonomic scope" value="Bacteria"/>
</dbReference>
<evidence type="ECO:0000256" key="3">
    <source>
        <dbReference type="SAM" id="Phobius"/>
    </source>
</evidence>
<accession>F6DKC3</accession>
<reference evidence="5" key="1">
    <citation type="submission" date="2011-05" db="EMBL/GenBank/DDBJ databases">
        <title>Complete sequence of Desulfotomaculum ruminis DSM 2154.</title>
        <authorList>
            <person name="Lucas S."/>
            <person name="Copeland A."/>
            <person name="Lapidus A."/>
            <person name="Cheng J.-F."/>
            <person name="Goodwin L."/>
            <person name="Pitluck S."/>
            <person name="Lu M."/>
            <person name="Detter J.C."/>
            <person name="Han C."/>
            <person name="Tapia R."/>
            <person name="Land M."/>
            <person name="Hauser L."/>
            <person name="Kyrpides N."/>
            <person name="Ivanova N."/>
            <person name="Mikhailova N."/>
            <person name="Pagani I."/>
            <person name="Stams A.J.M."/>
            <person name="Plugge C.M."/>
            <person name="Muyzer G."/>
            <person name="Kuever J."/>
            <person name="Parshina S.N."/>
            <person name="Ivanova A.E."/>
            <person name="Nazina T.N."/>
            <person name="Brambilla E."/>
            <person name="Spring S."/>
            <person name="Klenk H.-P."/>
            <person name="Woyke T."/>
        </authorList>
    </citation>
    <scope>NUCLEOTIDE SEQUENCE [LARGE SCALE GENOMIC DNA]</scope>
    <source>
        <strain evidence="5">ATCC 23193 / DSM 2154 / NCIB 8452 / DL</strain>
    </source>
</reference>
<dbReference type="Proteomes" id="UP000009234">
    <property type="component" value="Chromosome"/>
</dbReference>
<dbReference type="KEGG" id="dru:Desru_3335"/>
<dbReference type="GO" id="GO:0030436">
    <property type="term" value="P:asexual sporulation"/>
    <property type="evidence" value="ECO:0007669"/>
    <property type="project" value="InterPro"/>
</dbReference>
<comment type="subcellular location">
    <subcellularLocation>
        <location evidence="1">Cell membrane</location>
    </subcellularLocation>
</comment>
<dbReference type="OrthoDB" id="2690199at2"/>
<feature type="active site" evidence="2">
    <location>
        <position position="179"/>
    </location>
</feature>
<dbReference type="AlphaFoldDB" id="F6DKC3"/>
<proteinExistence type="inferred from homology"/>
<dbReference type="Pfam" id="PF03419">
    <property type="entry name" value="Peptidase_U4"/>
    <property type="match status" value="1"/>
</dbReference>
<dbReference type="GO" id="GO:0004190">
    <property type="term" value="F:aspartic-type endopeptidase activity"/>
    <property type="evidence" value="ECO:0007669"/>
    <property type="project" value="UniProtKB-KW"/>
</dbReference>
<dbReference type="RefSeq" id="WP_013843286.1">
    <property type="nucleotide sequence ID" value="NC_015589.1"/>
</dbReference>
<dbReference type="GO" id="GO:0030435">
    <property type="term" value="P:sporulation resulting in formation of a cellular spore"/>
    <property type="evidence" value="ECO:0007669"/>
    <property type="project" value="UniProtKB-KW"/>
</dbReference>
<evidence type="ECO:0000256" key="1">
    <source>
        <dbReference type="PIRNR" id="PIRNR018571"/>
    </source>
</evidence>
<dbReference type="STRING" id="696281.Desru_3335"/>
<name>F6DKC3_DESRL</name>
<feature type="transmembrane region" description="Helical" evidence="3">
    <location>
        <begin position="6"/>
        <end position="24"/>
    </location>
</feature>
<keyword evidence="1" id="KW-0064">Aspartyl protease</keyword>
<keyword evidence="1" id="KW-1003">Cell membrane</keyword>
<keyword evidence="1" id="KW-0749">Sporulation</keyword>
<protein>
    <recommendedName>
        <fullName evidence="1">Sporulation sigma-E factor-processing peptidase</fullName>
        <ecNumber evidence="1">3.4.23.-</ecNumber>
    </recommendedName>
    <alternativeName>
        <fullName evidence="1">Membrane-associated aspartic protease</fullName>
    </alternativeName>
    <alternativeName>
        <fullName evidence="1">Stage II sporulation protein GA</fullName>
    </alternativeName>
</protein>
<organism evidence="4 5">
    <name type="scientific">Desulforamulus ruminis (strain ATCC 23193 / DSM 2154 / NCIMB 8452 / DL)</name>
    <name type="common">Desulfotomaculum ruminis</name>
    <dbReference type="NCBI Taxonomy" id="696281"/>
    <lineage>
        <taxon>Bacteria</taxon>
        <taxon>Bacillati</taxon>
        <taxon>Bacillota</taxon>
        <taxon>Clostridia</taxon>
        <taxon>Eubacteriales</taxon>
        <taxon>Peptococcaceae</taxon>
        <taxon>Desulforamulus</taxon>
    </lineage>
</organism>
<dbReference type="EC" id="3.4.23.-" evidence="1"/>
<evidence type="ECO:0000256" key="2">
    <source>
        <dbReference type="PIRSR" id="PIRSR018571-1"/>
    </source>
</evidence>
<feature type="transmembrane region" description="Helical" evidence="3">
    <location>
        <begin position="130"/>
        <end position="151"/>
    </location>
</feature>